<dbReference type="Pfam" id="PF00975">
    <property type="entry name" value="Thioesterase"/>
    <property type="match status" value="1"/>
</dbReference>
<organism evidence="3 4">
    <name type="scientific">Actinomadura graeca</name>
    <dbReference type="NCBI Taxonomy" id="2750812"/>
    <lineage>
        <taxon>Bacteria</taxon>
        <taxon>Bacillati</taxon>
        <taxon>Actinomycetota</taxon>
        <taxon>Actinomycetes</taxon>
        <taxon>Streptosporangiales</taxon>
        <taxon>Thermomonosporaceae</taxon>
        <taxon>Actinomadura</taxon>
    </lineage>
</organism>
<dbReference type="Proteomes" id="UP001049518">
    <property type="component" value="Chromosome"/>
</dbReference>
<sequence>MPFVDAPSLRSLRTGRGARTRVVCFPHAGGAARFFAPWQRRVPHGVELLAVQYPGREDRLADPLVGDAVLLADGLVDEIGSLPIVPTVFFGHSMGAVVAYETARRLRPGNGRPALLAVSALPAPHIQRAGGIHLCDDEGLVAELAKVGGSAAALADQDLRDHILPIVRNDYRLLETYRHAHDHPCDLPIVVYSADQDTEATTEELAGWREVTSAECVFRRFSGDHFYLLPHASEILADLLERAEALR</sequence>
<proteinExistence type="inferred from homology"/>
<dbReference type="InterPro" id="IPR001031">
    <property type="entry name" value="Thioesterase"/>
</dbReference>
<keyword evidence="4" id="KW-1185">Reference proteome</keyword>
<gene>
    <name evidence="3" type="ORF">AGRA3207_002703</name>
</gene>
<dbReference type="SUPFAM" id="SSF53474">
    <property type="entry name" value="alpha/beta-Hydrolases"/>
    <property type="match status" value="1"/>
</dbReference>
<dbReference type="PANTHER" id="PTHR11487:SF0">
    <property type="entry name" value="S-ACYL FATTY ACID SYNTHASE THIOESTERASE, MEDIUM CHAIN"/>
    <property type="match status" value="1"/>
</dbReference>
<accession>A0ABX8QUZ0</accession>
<dbReference type="RefSeq" id="WP_231334984.1">
    <property type="nucleotide sequence ID" value="NZ_CP059572.1"/>
</dbReference>
<evidence type="ECO:0000256" key="1">
    <source>
        <dbReference type="ARBA" id="ARBA00007169"/>
    </source>
</evidence>
<evidence type="ECO:0000259" key="2">
    <source>
        <dbReference type="Pfam" id="PF00975"/>
    </source>
</evidence>
<dbReference type="PANTHER" id="PTHR11487">
    <property type="entry name" value="THIOESTERASE"/>
    <property type="match status" value="1"/>
</dbReference>
<reference evidence="3" key="1">
    <citation type="submission" date="2020-07" db="EMBL/GenBank/DDBJ databases">
        <authorList>
            <person name="Tarantini F.S."/>
            <person name="Hong K.W."/>
            <person name="Chan K.G."/>
        </authorList>
    </citation>
    <scope>NUCLEOTIDE SEQUENCE</scope>
    <source>
        <strain evidence="3">32-07</strain>
    </source>
</reference>
<dbReference type="InterPro" id="IPR012223">
    <property type="entry name" value="TEII"/>
</dbReference>
<dbReference type="EMBL" id="CP059572">
    <property type="protein sequence ID" value="QXJ21804.1"/>
    <property type="molecule type" value="Genomic_DNA"/>
</dbReference>
<evidence type="ECO:0000313" key="4">
    <source>
        <dbReference type="Proteomes" id="UP001049518"/>
    </source>
</evidence>
<evidence type="ECO:0000313" key="3">
    <source>
        <dbReference type="EMBL" id="QXJ21804.1"/>
    </source>
</evidence>
<dbReference type="InterPro" id="IPR029058">
    <property type="entry name" value="AB_hydrolase_fold"/>
</dbReference>
<protein>
    <submittedName>
        <fullName evidence="3">Thioesterase</fullName>
    </submittedName>
</protein>
<feature type="domain" description="Thioesterase" evidence="2">
    <location>
        <begin position="21"/>
        <end position="239"/>
    </location>
</feature>
<dbReference type="Gene3D" id="3.40.50.1820">
    <property type="entry name" value="alpha/beta hydrolase"/>
    <property type="match status" value="1"/>
</dbReference>
<name>A0ABX8QUZ0_9ACTN</name>
<comment type="similarity">
    <text evidence="1">Belongs to the thioesterase family.</text>
</comment>